<keyword evidence="5" id="KW-1185">Reference proteome</keyword>
<dbReference type="Proteomes" id="UP001476798">
    <property type="component" value="Unassembled WGS sequence"/>
</dbReference>
<dbReference type="PROSITE" id="PS00018">
    <property type="entry name" value="EF_HAND_1"/>
    <property type="match status" value="1"/>
</dbReference>
<name>A0ABV0NMI0_9TELE</name>
<feature type="domain" description="EF-hand" evidence="3">
    <location>
        <begin position="49"/>
        <end position="84"/>
    </location>
</feature>
<organism evidence="4 5">
    <name type="scientific">Goodea atripinnis</name>
    <dbReference type="NCBI Taxonomy" id="208336"/>
    <lineage>
        <taxon>Eukaryota</taxon>
        <taxon>Metazoa</taxon>
        <taxon>Chordata</taxon>
        <taxon>Craniata</taxon>
        <taxon>Vertebrata</taxon>
        <taxon>Euteleostomi</taxon>
        <taxon>Actinopterygii</taxon>
        <taxon>Neopterygii</taxon>
        <taxon>Teleostei</taxon>
        <taxon>Neoteleostei</taxon>
        <taxon>Acanthomorphata</taxon>
        <taxon>Ovalentaria</taxon>
        <taxon>Atherinomorphae</taxon>
        <taxon>Cyprinodontiformes</taxon>
        <taxon>Goodeidae</taxon>
        <taxon>Goodea</taxon>
    </lineage>
</organism>
<gene>
    <name evidence="4" type="ORF">GOODEAATRI_021715</name>
</gene>
<protein>
    <recommendedName>
        <fullName evidence="3">EF-hand domain-containing protein</fullName>
    </recommendedName>
</protein>
<dbReference type="EMBL" id="JAHRIO010042122">
    <property type="protein sequence ID" value="MEQ2172500.1"/>
    <property type="molecule type" value="Genomic_DNA"/>
</dbReference>
<feature type="non-terminal residue" evidence="4">
    <location>
        <position position="1"/>
    </location>
</feature>
<evidence type="ECO:0000259" key="3">
    <source>
        <dbReference type="PROSITE" id="PS50222"/>
    </source>
</evidence>
<keyword evidence="2" id="KW-0106">Calcium</keyword>
<dbReference type="PROSITE" id="PS50222">
    <property type="entry name" value="EF_HAND_2"/>
    <property type="match status" value="1"/>
</dbReference>
<comment type="caution">
    <text evidence="4">The sequence shown here is derived from an EMBL/GenBank/DDBJ whole genome shotgun (WGS) entry which is preliminary data.</text>
</comment>
<dbReference type="SUPFAM" id="SSF47473">
    <property type="entry name" value="EF-hand"/>
    <property type="match status" value="1"/>
</dbReference>
<evidence type="ECO:0000313" key="5">
    <source>
        <dbReference type="Proteomes" id="UP001476798"/>
    </source>
</evidence>
<evidence type="ECO:0000256" key="1">
    <source>
        <dbReference type="ARBA" id="ARBA00022723"/>
    </source>
</evidence>
<dbReference type="SMART" id="SM00054">
    <property type="entry name" value="EFh"/>
    <property type="match status" value="1"/>
</dbReference>
<dbReference type="InterPro" id="IPR011992">
    <property type="entry name" value="EF-hand-dom_pair"/>
</dbReference>
<proteinExistence type="predicted"/>
<dbReference type="InterPro" id="IPR002048">
    <property type="entry name" value="EF_hand_dom"/>
</dbReference>
<dbReference type="Pfam" id="PF13405">
    <property type="entry name" value="EF-hand_6"/>
    <property type="match status" value="1"/>
</dbReference>
<dbReference type="Gene3D" id="1.10.238.10">
    <property type="entry name" value="EF-hand"/>
    <property type="match status" value="1"/>
</dbReference>
<accession>A0ABV0NMI0</accession>
<evidence type="ECO:0000256" key="2">
    <source>
        <dbReference type="ARBA" id="ARBA00022837"/>
    </source>
</evidence>
<evidence type="ECO:0000313" key="4">
    <source>
        <dbReference type="EMBL" id="MEQ2172500.1"/>
    </source>
</evidence>
<reference evidence="4 5" key="1">
    <citation type="submission" date="2021-06" db="EMBL/GenBank/DDBJ databases">
        <authorList>
            <person name="Palmer J.M."/>
        </authorList>
    </citation>
    <scope>NUCLEOTIDE SEQUENCE [LARGE SCALE GENOMIC DNA]</scope>
    <source>
        <strain evidence="4 5">GA_2019</strain>
        <tissue evidence="4">Muscle</tissue>
    </source>
</reference>
<keyword evidence="1" id="KW-0479">Metal-binding</keyword>
<dbReference type="InterPro" id="IPR018247">
    <property type="entry name" value="EF_Hand_1_Ca_BS"/>
</dbReference>
<sequence length="146" mass="16245">LHRGHLVEVRRELYFCLKPEVETTGVDLSSFPNRSVRKLFFTDCQCASEPSKTYEELFAKLDTNKDGKVDVSELRAGLAAMGIQTGTAAAQKTVRSNLSLHFVAALKRLFVVVRICPGASQFLLKCSSMLEQNPADVSLALFLWCF</sequence>